<evidence type="ECO:0000313" key="2">
    <source>
        <dbReference type="Proteomes" id="UP000664702"/>
    </source>
</evidence>
<evidence type="ECO:0000313" key="1">
    <source>
        <dbReference type="EMBL" id="UEM14386.1"/>
    </source>
</evidence>
<dbReference type="RefSeq" id="WP_210387777.1">
    <property type="nucleotide sequence ID" value="NZ_CP086136.1"/>
</dbReference>
<accession>A0A9X9Y392</accession>
<protein>
    <submittedName>
        <fullName evidence="1">Uncharacterized protein</fullName>
    </submittedName>
</protein>
<organism evidence="1 2">
    <name type="scientific">Bradyrhizobium barranii subsp. barranii</name>
    <dbReference type="NCBI Taxonomy" id="2823807"/>
    <lineage>
        <taxon>Bacteria</taxon>
        <taxon>Pseudomonadati</taxon>
        <taxon>Pseudomonadota</taxon>
        <taxon>Alphaproteobacteria</taxon>
        <taxon>Hyphomicrobiales</taxon>
        <taxon>Nitrobacteraceae</taxon>
        <taxon>Bradyrhizobium</taxon>
        <taxon>Bradyrhizobium barranii</taxon>
    </lineage>
</organism>
<sequence length="242" mass="26318">MHIFEQQITALRSQALEVLATNQARAADQSLSLADRQVATFNAEEAQAVLAGSDENGTHLRCTKRSDDVQSAVIKILKSDPPQIVVSASGRTSSTGWTNPKLGAWYYFDVPKDGIQDFDFTADEPAGISLPVLAPVSADAAITRDPANYWGKGKPLKGVRIHARTNTIEQDLEERSELFDPLGEGLPLPWPFPWRSLQKLSGPGTGGLAVSDNPVGSLLRVYNSGDGLTKDYRPDRYNVENV</sequence>
<dbReference type="EMBL" id="CP086136">
    <property type="protein sequence ID" value="UEM14386.1"/>
    <property type="molecule type" value="Genomic_DNA"/>
</dbReference>
<dbReference type="Proteomes" id="UP000664702">
    <property type="component" value="Chromosome"/>
</dbReference>
<proteinExistence type="predicted"/>
<name>A0A9X9Y392_9BRAD</name>
<dbReference type="AlphaFoldDB" id="A0A9X9Y392"/>
<gene>
    <name evidence="1" type="ORF">J4G43_009075</name>
</gene>
<reference evidence="1 2" key="1">
    <citation type="journal article" date="2022" name="Int. J. Syst. Evol. Microbiol.">
        <title>Strains of Bradyrhizobium barranii sp. nov. associated with legumes native to Canada are symbionts of soybeans and belong to different subspecies (subsp. barranii subsp. nov. and subsp. apii subsp. nov.) and symbiovars (sv. glycinearum and sv. septentrionale).</title>
        <authorList>
            <person name="Bromfield E.S.P."/>
            <person name="Cloutier S."/>
            <person name="Wasai-Hara S."/>
            <person name="Minamisawa K."/>
        </authorList>
    </citation>
    <scope>NUCLEOTIDE SEQUENCE [LARGE SCALE GENOMIC DNA]</scope>
    <source>
        <strain evidence="1 2">144S4</strain>
    </source>
</reference>
<dbReference type="KEGG" id="bban:J4G43_009075"/>